<dbReference type="NCBIfam" id="TIGR02967">
    <property type="entry name" value="guan_deamin"/>
    <property type="match status" value="1"/>
</dbReference>
<feature type="domain" description="Amidohydrolase-related" evidence="9">
    <location>
        <begin position="73"/>
        <end position="444"/>
    </location>
</feature>
<comment type="catalytic activity">
    <reaction evidence="7 8">
        <text>guanine + H2O + H(+) = xanthine + NH4(+)</text>
        <dbReference type="Rhea" id="RHEA:14665"/>
        <dbReference type="ChEBI" id="CHEBI:15377"/>
        <dbReference type="ChEBI" id="CHEBI:15378"/>
        <dbReference type="ChEBI" id="CHEBI:16235"/>
        <dbReference type="ChEBI" id="CHEBI:17712"/>
        <dbReference type="ChEBI" id="CHEBI:28938"/>
        <dbReference type="EC" id="3.5.4.3"/>
    </reaction>
</comment>
<dbReference type="GO" id="GO:0008892">
    <property type="term" value="F:guanine deaminase activity"/>
    <property type="evidence" value="ECO:0007669"/>
    <property type="project" value="UniProtKB-UniRule"/>
</dbReference>
<evidence type="ECO:0000256" key="4">
    <source>
        <dbReference type="ARBA" id="ARBA00022723"/>
    </source>
</evidence>
<dbReference type="FunFam" id="3.20.20.140:FF:000022">
    <property type="entry name" value="Guanine deaminase"/>
    <property type="match status" value="1"/>
</dbReference>
<dbReference type="InterPro" id="IPR006680">
    <property type="entry name" value="Amidohydro-rel"/>
</dbReference>
<evidence type="ECO:0000256" key="6">
    <source>
        <dbReference type="ARBA" id="ARBA00022833"/>
    </source>
</evidence>
<dbReference type="InterPro" id="IPR011059">
    <property type="entry name" value="Metal-dep_hydrolase_composite"/>
</dbReference>
<sequence>MSVFHGRVAHFTRCPFTESKNEQERQAFEILDDIVVKVEGNVIAAVVPAKSPQGKQLVQDQGLTQYRLTETQILIPGFIDTHLHAPQYSYTGTATDLPLMQWLSEYTFPAESRLAKDPYEEAKGLFNRVVDRTLKCGTTTGVYFATKDLEVTKVLADVCKEKQQRAFIGKVCMDRHSPEFYVETTQDALDDTETLIQYVKQLDSIVYPIITPRFIPTCSTELLKGLADIADKYDCHIQSHISESIDEVQFTASLHPLDGSDTNIFQRAGLLRPKAIYAHAVHLSEDDVRILAKHRAAISHCPLSNFYFAQGYFPVAKFMRMGLQVGLGTDVAGGYSPSMFNAQRMAVVASLAGSFQSANQLDHMITYKDAFYLATLGGALALGLGNQLGTINPGFKFDAVVLDAAQGDNIDLFPRDTPEDIFQKLCTLGDDRNVKMVFVNGKKVI</sequence>
<keyword evidence="6 8" id="KW-0862">Zinc</keyword>
<reference evidence="10" key="1">
    <citation type="submission" date="2021-01" db="EMBL/GenBank/DDBJ databases">
        <authorList>
            <person name="Corre E."/>
            <person name="Pelletier E."/>
            <person name="Niang G."/>
            <person name="Scheremetjew M."/>
            <person name="Finn R."/>
            <person name="Kale V."/>
            <person name="Holt S."/>
            <person name="Cochrane G."/>
            <person name="Meng A."/>
            <person name="Brown T."/>
            <person name="Cohen L."/>
        </authorList>
    </citation>
    <scope>NUCLEOTIDE SEQUENCE</scope>
    <source>
        <strain evidence="10">NY070348D</strain>
    </source>
</reference>
<dbReference type="SUPFAM" id="SSF51556">
    <property type="entry name" value="Metallo-dependent hydrolases"/>
    <property type="match status" value="1"/>
</dbReference>
<name>A0A7S2WD95_9STRA</name>
<evidence type="ECO:0000313" key="10">
    <source>
        <dbReference type="EMBL" id="CAD9679895.1"/>
    </source>
</evidence>
<dbReference type="InterPro" id="IPR014311">
    <property type="entry name" value="Guanine_deaminase"/>
</dbReference>
<dbReference type="EC" id="3.5.4.3" evidence="3 8"/>
<dbReference type="GO" id="GO:0005829">
    <property type="term" value="C:cytosol"/>
    <property type="evidence" value="ECO:0007669"/>
    <property type="project" value="TreeGrafter"/>
</dbReference>
<evidence type="ECO:0000256" key="2">
    <source>
        <dbReference type="ARBA" id="ARBA00006745"/>
    </source>
</evidence>
<dbReference type="Gene3D" id="2.30.40.10">
    <property type="entry name" value="Urease, subunit C, domain 1"/>
    <property type="match status" value="1"/>
</dbReference>
<dbReference type="PANTHER" id="PTHR11271">
    <property type="entry name" value="GUANINE DEAMINASE"/>
    <property type="match status" value="1"/>
</dbReference>
<dbReference type="EMBL" id="HBHK01010732">
    <property type="protein sequence ID" value="CAD9679895.1"/>
    <property type="molecule type" value="Transcribed_RNA"/>
</dbReference>
<dbReference type="AlphaFoldDB" id="A0A7S2WD95"/>
<dbReference type="GO" id="GO:0008270">
    <property type="term" value="F:zinc ion binding"/>
    <property type="evidence" value="ECO:0007669"/>
    <property type="project" value="UniProtKB-UniRule"/>
</dbReference>
<protein>
    <recommendedName>
        <fullName evidence="3 8">Guanine deaminase</fullName>
        <shortName evidence="8">Guanase</shortName>
        <ecNumber evidence="3 8">3.5.4.3</ecNumber>
    </recommendedName>
    <alternativeName>
        <fullName evidence="8">Guanine aminohydrolase</fullName>
    </alternativeName>
</protein>
<dbReference type="InterPro" id="IPR051607">
    <property type="entry name" value="Metallo-dep_hydrolases"/>
</dbReference>
<accession>A0A7S2WD95</accession>
<evidence type="ECO:0000256" key="8">
    <source>
        <dbReference type="RuleBase" id="RU366009"/>
    </source>
</evidence>
<keyword evidence="5 8" id="KW-0378">Hydrolase</keyword>
<dbReference type="InterPro" id="IPR032466">
    <property type="entry name" value="Metal_Hydrolase"/>
</dbReference>
<comment type="pathway">
    <text evidence="1 8">Purine metabolism; guanine degradation; xanthine from guanine: step 1/1.</text>
</comment>
<keyword evidence="4 8" id="KW-0479">Metal-binding</keyword>
<gene>
    <name evidence="10" type="ORF">QSP1433_LOCUS6717</name>
</gene>
<dbReference type="UniPathway" id="UPA00603">
    <property type="reaction ID" value="UER00660"/>
</dbReference>
<organism evidence="10">
    <name type="scientific">Mucochytrium quahogii</name>
    <dbReference type="NCBI Taxonomy" id="96639"/>
    <lineage>
        <taxon>Eukaryota</taxon>
        <taxon>Sar</taxon>
        <taxon>Stramenopiles</taxon>
        <taxon>Bigyra</taxon>
        <taxon>Labyrinthulomycetes</taxon>
        <taxon>Thraustochytrida</taxon>
        <taxon>Thraustochytriidae</taxon>
        <taxon>Mucochytrium</taxon>
    </lineage>
</organism>
<evidence type="ECO:0000259" key="9">
    <source>
        <dbReference type="Pfam" id="PF01979"/>
    </source>
</evidence>
<comment type="function">
    <text evidence="8">Catalyzes the hydrolytic deamination of guanine, producing xanthine and ammonia.</text>
</comment>
<dbReference type="Pfam" id="PF01979">
    <property type="entry name" value="Amidohydro_1"/>
    <property type="match status" value="1"/>
</dbReference>
<evidence type="ECO:0000256" key="5">
    <source>
        <dbReference type="ARBA" id="ARBA00022801"/>
    </source>
</evidence>
<comment type="similarity">
    <text evidence="2 8">Belongs to the metallo-dependent hydrolases superfamily. ATZ/TRZ family.</text>
</comment>
<comment type="cofactor">
    <cofactor evidence="8">
        <name>Zn(2+)</name>
        <dbReference type="ChEBI" id="CHEBI:29105"/>
    </cofactor>
    <text evidence="8">Binds 1 zinc ion per subunit.</text>
</comment>
<evidence type="ECO:0000256" key="7">
    <source>
        <dbReference type="ARBA" id="ARBA00051148"/>
    </source>
</evidence>
<dbReference type="Gene3D" id="3.20.20.140">
    <property type="entry name" value="Metal-dependent hydrolases"/>
    <property type="match status" value="1"/>
</dbReference>
<evidence type="ECO:0000256" key="3">
    <source>
        <dbReference type="ARBA" id="ARBA00012781"/>
    </source>
</evidence>
<proteinExistence type="inferred from homology"/>
<evidence type="ECO:0000256" key="1">
    <source>
        <dbReference type="ARBA" id="ARBA00004984"/>
    </source>
</evidence>
<dbReference type="PANTHER" id="PTHR11271:SF6">
    <property type="entry name" value="GUANINE DEAMINASE"/>
    <property type="match status" value="1"/>
</dbReference>
<dbReference type="SUPFAM" id="SSF51338">
    <property type="entry name" value="Composite domain of metallo-dependent hydrolases"/>
    <property type="match status" value="1"/>
</dbReference>
<dbReference type="GO" id="GO:0006147">
    <property type="term" value="P:guanine catabolic process"/>
    <property type="evidence" value="ECO:0007669"/>
    <property type="project" value="UniProtKB-UniRule"/>
</dbReference>